<dbReference type="PROSITE" id="PS51257">
    <property type="entry name" value="PROKAR_LIPOPROTEIN"/>
    <property type="match status" value="1"/>
</dbReference>
<evidence type="ECO:0000313" key="2">
    <source>
        <dbReference type="Proteomes" id="UP001153269"/>
    </source>
</evidence>
<evidence type="ECO:0000313" key="1">
    <source>
        <dbReference type="EMBL" id="CAB1451292.1"/>
    </source>
</evidence>
<organism evidence="1 2">
    <name type="scientific">Pleuronectes platessa</name>
    <name type="common">European plaice</name>
    <dbReference type="NCBI Taxonomy" id="8262"/>
    <lineage>
        <taxon>Eukaryota</taxon>
        <taxon>Metazoa</taxon>
        <taxon>Chordata</taxon>
        <taxon>Craniata</taxon>
        <taxon>Vertebrata</taxon>
        <taxon>Euteleostomi</taxon>
        <taxon>Actinopterygii</taxon>
        <taxon>Neopterygii</taxon>
        <taxon>Teleostei</taxon>
        <taxon>Neoteleostei</taxon>
        <taxon>Acanthomorphata</taxon>
        <taxon>Carangaria</taxon>
        <taxon>Pleuronectiformes</taxon>
        <taxon>Pleuronectoidei</taxon>
        <taxon>Pleuronectidae</taxon>
        <taxon>Pleuronectes</taxon>
    </lineage>
</organism>
<dbReference type="AlphaFoldDB" id="A0A9N7Z674"/>
<keyword evidence="2" id="KW-1185">Reference proteome</keyword>
<reference evidence="1" key="1">
    <citation type="submission" date="2020-03" db="EMBL/GenBank/DDBJ databases">
        <authorList>
            <person name="Weist P."/>
        </authorList>
    </citation>
    <scope>NUCLEOTIDE SEQUENCE</scope>
</reference>
<gene>
    <name evidence="1" type="ORF">PLEPLA_LOCUS38985</name>
</gene>
<proteinExistence type="predicted"/>
<accession>A0A9N7Z674</accession>
<dbReference type="EMBL" id="CADEAL010004084">
    <property type="protein sequence ID" value="CAB1451292.1"/>
    <property type="molecule type" value="Genomic_DNA"/>
</dbReference>
<sequence>MVKYFPSLVGKRPSQISSAYYAAVSCMDTDRWQEQIGWLAGLGSEEVGIAYIVTLMSLRVARFGRARCESAVQMSVCCRMPYHKLDKANATNYGKEQGRQ</sequence>
<name>A0A9N7Z674_PLEPL</name>
<dbReference type="Proteomes" id="UP001153269">
    <property type="component" value="Unassembled WGS sequence"/>
</dbReference>
<comment type="caution">
    <text evidence="1">The sequence shown here is derived from an EMBL/GenBank/DDBJ whole genome shotgun (WGS) entry which is preliminary data.</text>
</comment>
<protein>
    <submittedName>
        <fullName evidence="1">Uncharacterized protein</fullName>
    </submittedName>
</protein>